<dbReference type="GO" id="GO:0008762">
    <property type="term" value="F:UDP-N-acetylmuramate dehydrogenase activity"/>
    <property type="evidence" value="ECO:0007669"/>
    <property type="project" value="UniProtKB-EC"/>
</dbReference>
<feature type="active site" evidence="20">
    <location>
        <position position="168"/>
    </location>
</feature>
<dbReference type="InterPro" id="IPR016167">
    <property type="entry name" value="FAD-bd_PCMH_sub1"/>
</dbReference>
<keyword evidence="15 20" id="KW-0560">Oxidoreductase</keyword>
<evidence type="ECO:0000256" key="18">
    <source>
        <dbReference type="ARBA" id="ARBA00031026"/>
    </source>
</evidence>
<evidence type="ECO:0000313" key="22">
    <source>
        <dbReference type="EMBL" id="MFC3852972.1"/>
    </source>
</evidence>
<keyword evidence="9 20" id="KW-0132">Cell division</keyword>
<evidence type="ECO:0000313" key="23">
    <source>
        <dbReference type="Proteomes" id="UP001595617"/>
    </source>
</evidence>
<evidence type="ECO:0000256" key="13">
    <source>
        <dbReference type="ARBA" id="ARBA00022960"/>
    </source>
</evidence>
<comment type="catalytic activity">
    <reaction evidence="19 20">
        <text>UDP-N-acetyl-alpha-D-muramate + NADP(+) = UDP-N-acetyl-3-O-(1-carboxyvinyl)-alpha-D-glucosamine + NADPH + H(+)</text>
        <dbReference type="Rhea" id="RHEA:12248"/>
        <dbReference type="ChEBI" id="CHEBI:15378"/>
        <dbReference type="ChEBI" id="CHEBI:57783"/>
        <dbReference type="ChEBI" id="CHEBI:58349"/>
        <dbReference type="ChEBI" id="CHEBI:68483"/>
        <dbReference type="ChEBI" id="CHEBI:70757"/>
        <dbReference type="EC" id="1.3.1.98"/>
    </reaction>
</comment>
<evidence type="ECO:0000256" key="8">
    <source>
        <dbReference type="ARBA" id="ARBA00022490"/>
    </source>
</evidence>
<evidence type="ECO:0000256" key="6">
    <source>
        <dbReference type="ARBA" id="ARBA00012518"/>
    </source>
</evidence>
<evidence type="ECO:0000256" key="2">
    <source>
        <dbReference type="ARBA" id="ARBA00003921"/>
    </source>
</evidence>
<dbReference type="SUPFAM" id="SSF56176">
    <property type="entry name" value="FAD-binding/transporter-associated domain-like"/>
    <property type="match status" value="1"/>
</dbReference>
<comment type="function">
    <text evidence="2 20">Cell wall formation.</text>
</comment>
<keyword evidence="13 20" id="KW-0133">Cell shape</keyword>
<evidence type="ECO:0000256" key="1">
    <source>
        <dbReference type="ARBA" id="ARBA00001974"/>
    </source>
</evidence>
<dbReference type="RefSeq" id="WP_380695681.1">
    <property type="nucleotide sequence ID" value="NZ_JBHRYR010000003.1"/>
</dbReference>
<evidence type="ECO:0000256" key="3">
    <source>
        <dbReference type="ARBA" id="ARBA00004496"/>
    </source>
</evidence>
<comment type="subcellular location">
    <subcellularLocation>
        <location evidence="3 20">Cytoplasm</location>
    </subcellularLocation>
</comment>
<feature type="active site" evidence="20">
    <location>
        <position position="335"/>
    </location>
</feature>
<keyword evidence="10 20" id="KW-0285">Flavoprotein</keyword>
<keyword evidence="16 20" id="KW-0131">Cell cycle</keyword>
<evidence type="ECO:0000256" key="12">
    <source>
        <dbReference type="ARBA" id="ARBA00022857"/>
    </source>
</evidence>
<keyword evidence="17 20" id="KW-0961">Cell wall biogenesis/degradation</keyword>
<dbReference type="SUPFAM" id="SSF56194">
    <property type="entry name" value="Uridine diphospho-N-Acetylenolpyruvylglucosamine reductase, MurB, C-terminal domain"/>
    <property type="match status" value="1"/>
</dbReference>
<evidence type="ECO:0000259" key="21">
    <source>
        <dbReference type="PROSITE" id="PS51387"/>
    </source>
</evidence>
<keyword evidence="11 20" id="KW-0274">FAD</keyword>
<dbReference type="Pfam" id="PF01565">
    <property type="entry name" value="FAD_binding_4"/>
    <property type="match status" value="1"/>
</dbReference>
<evidence type="ECO:0000256" key="4">
    <source>
        <dbReference type="ARBA" id="ARBA00004752"/>
    </source>
</evidence>
<evidence type="ECO:0000256" key="20">
    <source>
        <dbReference type="HAMAP-Rule" id="MF_00037"/>
    </source>
</evidence>
<feature type="active site" description="Proton donor" evidence="20">
    <location>
        <position position="236"/>
    </location>
</feature>
<accession>A0ABV7ZWT4</accession>
<dbReference type="HAMAP" id="MF_00037">
    <property type="entry name" value="MurB"/>
    <property type="match status" value="1"/>
</dbReference>
<evidence type="ECO:0000256" key="5">
    <source>
        <dbReference type="ARBA" id="ARBA00010485"/>
    </source>
</evidence>
<dbReference type="InterPro" id="IPR006094">
    <property type="entry name" value="Oxid_FAD_bind_N"/>
</dbReference>
<evidence type="ECO:0000256" key="19">
    <source>
        <dbReference type="ARBA" id="ARBA00048914"/>
    </source>
</evidence>
<dbReference type="InterPro" id="IPR036318">
    <property type="entry name" value="FAD-bd_PCMH-like_sf"/>
</dbReference>
<sequence length="340" mass="37249">MTVPVNVQSRFNLQSFHTLACPSVAEFAVEAVDRSTLIQALSWARQQALPIQILGEGSNVVPEAWIPGLTIINRLAGLKCTAQDSHYVSLKVASGVSWHWLVLFTSAQGWYGLENLALIPGTVGAAPVQNIGAYGVEFRDVFSELTAVHVLTGELRTFGASACRFGYRESVFKQEEAGQWCILDVTLRLARQFKPTLTYGPLAMLQPVSSRELIDTVVRVRQEKLPDPKVIPNAGSFFTNPLVDVNTARRLKETWPDLPVYPQENGHSVKLAAGWLIEQAGLKGQYDSITGIGAYEKQALVLINPQCASGQAVLAQAQLIADVVEDRFGVHLTPEPRMFP</sequence>
<comment type="pathway">
    <text evidence="4 20">Cell wall biogenesis; peptidoglycan biosynthesis.</text>
</comment>
<dbReference type="Gene3D" id="3.30.465.10">
    <property type="match status" value="1"/>
</dbReference>
<dbReference type="NCBIfam" id="NF000755">
    <property type="entry name" value="PRK00046.1"/>
    <property type="match status" value="1"/>
</dbReference>
<dbReference type="PANTHER" id="PTHR21071">
    <property type="entry name" value="UDP-N-ACETYLENOLPYRUVOYLGLUCOSAMINE REDUCTASE"/>
    <property type="match status" value="1"/>
</dbReference>
<protein>
    <recommendedName>
        <fullName evidence="7 20">UDP-N-acetylenolpyruvoylglucosamine reductase</fullName>
        <ecNumber evidence="6 20">1.3.1.98</ecNumber>
    </recommendedName>
    <alternativeName>
        <fullName evidence="18 20">UDP-N-acetylmuramate dehydrogenase</fullName>
    </alternativeName>
</protein>
<proteinExistence type="inferred from homology"/>
<feature type="domain" description="FAD-binding PCMH-type" evidence="21">
    <location>
        <begin position="19"/>
        <end position="192"/>
    </location>
</feature>
<name>A0ABV7ZWT4_9GAMM</name>
<dbReference type="NCBIfam" id="TIGR00179">
    <property type="entry name" value="murB"/>
    <property type="match status" value="1"/>
</dbReference>
<dbReference type="EC" id="1.3.1.98" evidence="6 20"/>
<evidence type="ECO:0000256" key="15">
    <source>
        <dbReference type="ARBA" id="ARBA00023002"/>
    </source>
</evidence>
<dbReference type="InterPro" id="IPR016166">
    <property type="entry name" value="FAD-bd_PCMH"/>
</dbReference>
<comment type="caution">
    <text evidence="22">The sequence shown here is derived from an EMBL/GenBank/DDBJ whole genome shotgun (WGS) entry which is preliminary data.</text>
</comment>
<gene>
    <name evidence="20 22" type="primary">murB</name>
    <name evidence="22" type="ORF">ACFOOG_09045</name>
</gene>
<evidence type="ECO:0000256" key="17">
    <source>
        <dbReference type="ARBA" id="ARBA00023316"/>
    </source>
</evidence>
<dbReference type="PROSITE" id="PS51387">
    <property type="entry name" value="FAD_PCMH"/>
    <property type="match status" value="1"/>
</dbReference>
<organism evidence="22 23">
    <name type="scientific">Saccharospirillum mangrovi</name>
    <dbReference type="NCBI Taxonomy" id="2161747"/>
    <lineage>
        <taxon>Bacteria</taxon>
        <taxon>Pseudomonadati</taxon>
        <taxon>Pseudomonadota</taxon>
        <taxon>Gammaproteobacteria</taxon>
        <taxon>Oceanospirillales</taxon>
        <taxon>Saccharospirillaceae</taxon>
        <taxon>Saccharospirillum</taxon>
    </lineage>
</organism>
<evidence type="ECO:0000256" key="14">
    <source>
        <dbReference type="ARBA" id="ARBA00022984"/>
    </source>
</evidence>
<keyword evidence="23" id="KW-1185">Reference proteome</keyword>
<keyword evidence="14 20" id="KW-0573">Peptidoglycan synthesis</keyword>
<dbReference type="Gene3D" id="3.30.43.10">
    <property type="entry name" value="Uridine Diphospho-n-acetylenolpyruvylglucosamine Reductase, domain 2"/>
    <property type="match status" value="1"/>
</dbReference>
<evidence type="ECO:0000256" key="11">
    <source>
        <dbReference type="ARBA" id="ARBA00022827"/>
    </source>
</evidence>
<comment type="cofactor">
    <cofactor evidence="1 20">
        <name>FAD</name>
        <dbReference type="ChEBI" id="CHEBI:57692"/>
    </cofactor>
</comment>
<dbReference type="Proteomes" id="UP001595617">
    <property type="component" value="Unassembled WGS sequence"/>
</dbReference>
<evidence type="ECO:0000256" key="7">
    <source>
        <dbReference type="ARBA" id="ARBA00015188"/>
    </source>
</evidence>
<dbReference type="Pfam" id="PF02873">
    <property type="entry name" value="MurB_C"/>
    <property type="match status" value="1"/>
</dbReference>
<dbReference type="InterPro" id="IPR036635">
    <property type="entry name" value="MurB_C_sf"/>
</dbReference>
<dbReference type="InterPro" id="IPR003170">
    <property type="entry name" value="MurB"/>
</dbReference>
<dbReference type="InterPro" id="IPR011601">
    <property type="entry name" value="MurB_C"/>
</dbReference>
<evidence type="ECO:0000256" key="16">
    <source>
        <dbReference type="ARBA" id="ARBA00023306"/>
    </source>
</evidence>
<keyword evidence="12 20" id="KW-0521">NADP</keyword>
<dbReference type="InterPro" id="IPR016169">
    <property type="entry name" value="FAD-bd_PCMH_sub2"/>
</dbReference>
<evidence type="ECO:0000256" key="9">
    <source>
        <dbReference type="ARBA" id="ARBA00022618"/>
    </source>
</evidence>
<evidence type="ECO:0000256" key="10">
    <source>
        <dbReference type="ARBA" id="ARBA00022630"/>
    </source>
</evidence>
<dbReference type="Gene3D" id="3.90.78.10">
    <property type="entry name" value="UDP-N-acetylenolpyruvoylglucosamine reductase, C-terminal domain"/>
    <property type="match status" value="1"/>
</dbReference>
<dbReference type="PANTHER" id="PTHR21071:SF4">
    <property type="entry name" value="UDP-N-ACETYLENOLPYRUVOYLGLUCOSAMINE REDUCTASE"/>
    <property type="match status" value="1"/>
</dbReference>
<comment type="similarity">
    <text evidence="5 20">Belongs to the MurB family.</text>
</comment>
<reference evidence="23" key="1">
    <citation type="journal article" date="2019" name="Int. J. Syst. Evol. Microbiol.">
        <title>The Global Catalogue of Microorganisms (GCM) 10K type strain sequencing project: providing services to taxonomists for standard genome sequencing and annotation.</title>
        <authorList>
            <consortium name="The Broad Institute Genomics Platform"/>
            <consortium name="The Broad Institute Genome Sequencing Center for Infectious Disease"/>
            <person name="Wu L."/>
            <person name="Ma J."/>
        </authorList>
    </citation>
    <scope>NUCLEOTIDE SEQUENCE [LARGE SCALE GENOMIC DNA]</scope>
    <source>
        <strain evidence="23">IBRC 10765</strain>
    </source>
</reference>
<keyword evidence="8 20" id="KW-0963">Cytoplasm</keyword>
<dbReference type="EMBL" id="JBHRYR010000003">
    <property type="protein sequence ID" value="MFC3852972.1"/>
    <property type="molecule type" value="Genomic_DNA"/>
</dbReference>